<dbReference type="RefSeq" id="WP_311631843.1">
    <property type="nucleotide sequence ID" value="NZ_JAVREN010000028.1"/>
</dbReference>
<keyword evidence="11" id="KW-1185">Reference proteome</keyword>
<feature type="transmembrane region" description="Helical" evidence="7">
    <location>
        <begin position="317"/>
        <end position="340"/>
    </location>
</feature>
<feature type="transmembrane region" description="Helical" evidence="7">
    <location>
        <begin position="264"/>
        <end position="290"/>
    </location>
</feature>
<dbReference type="InterPro" id="IPR003838">
    <property type="entry name" value="ABC3_permease_C"/>
</dbReference>
<evidence type="ECO:0000256" key="7">
    <source>
        <dbReference type="SAM" id="Phobius"/>
    </source>
</evidence>
<dbReference type="InterPro" id="IPR050250">
    <property type="entry name" value="Macrolide_Exporter_MacB"/>
</dbReference>
<feature type="transmembrane region" description="Helical" evidence="7">
    <location>
        <begin position="821"/>
        <end position="842"/>
    </location>
</feature>
<feature type="transmembrane region" description="Helical" evidence="7">
    <location>
        <begin position="412"/>
        <end position="431"/>
    </location>
</feature>
<organism evidence="10 11">
    <name type="scientific">Streptomyces boetiae</name>
    <dbReference type="NCBI Taxonomy" id="3075541"/>
    <lineage>
        <taxon>Bacteria</taxon>
        <taxon>Bacillati</taxon>
        <taxon>Actinomycetota</taxon>
        <taxon>Actinomycetes</taxon>
        <taxon>Kitasatosporales</taxon>
        <taxon>Streptomycetaceae</taxon>
        <taxon>Streptomyces</taxon>
    </lineage>
</organism>
<proteinExistence type="inferred from homology"/>
<sequence>MTVWRTSLRSFFSHKGRMILSGIAIVLSVAFVSGTLVFSDTLNATFDRYFTATSSDVTVGPEEEDNAQETGREQTLPASVVDRVREVEGVASAEGVVLNTRLTVVNEAGDALGAEGPPTIGTDWGPETRRSMEVAEGREPSGPGEVMLDRNTAERGEVGVGDRVEVVAVPGRFTATVTGLAEFDGPNPGVAYLLMEPTAARTALLGGPDLISAVNVQAAEGVGEEELARRVAAGLGDGFEVDTRAENREAMNDEVGGFLDVIRYAMLGFAGIAVLVGVFLIVNTFSMLVAQRTREIGLMRAVGASRRQVNRSVLGEALLLGVVGSALGIGAGVGLAIGLMELMGAIGISVETSELTVSTSTPVAGMAVGLIATLLAAWLPARRAGRVSPMAALRDGGVQGSGSRRSGAVRSVLGLLLSGAGAAALVAAASAEEAADGSLYLAGGLLLTLVGAIVIGPLLASLVVRGLSAVVLRAFGPVGRMAGRNARRNPRRTGATAGALMIGLALVGSLSVVGSSVVASASDQLDRTVGADFIVDTSGEQLITPEAAEAVRSTPGLAHVTDYTEVQLELTTPDGETSEEGVVAASPTYAQDLRAVTVAGELADAYRPDHLSVGESFAEDHGLSVGDTVTARFVGGDEAVALTVGAITSEDTLLDPGAMYLALDTARAHLPEDLVPLNVAMFAVAEEGQRAAAYEALRAALEPFPQFEVADQADYKQQLEDEIGGLLNIVYGLLALAIVVAVLGVVNTLALSVIERTREIGLMRAIGLSRRQLRRMVRLESVVIALFGALLGLGLGMAWGVTAQRLLATEGFSVLEIPWNTIGVVFAGSALVGLVAALVPAFRAGRMNVLRAIATD</sequence>
<dbReference type="Proteomes" id="UP001183388">
    <property type="component" value="Unassembled WGS sequence"/>
</dbReference>
<evidence type="ECO:0000259" key="8">
    <source>
        <dbReference type="Pfam" id="PF02687"/>
    </source>
</evidence>
<feature type="transmembrane region" description="Helical" evidence="7">
    <location>
        <begin position="360"/>
        <end position="381"/>
    </location>
</feature>
<comment type="caution">
    <text evidence="10">The sequence shown here is derived from an EMBL/GenBank/DDBJ whole genome shotgun (WGS) entry which is preliminary data.</text>
</comment>
<comment type="subcellular location">
    <subcellularLocation>
        <location evidence="1">Cell membrane</location>
        <topology evidence="1">Multi-pass membrane protein</topology>
    </subcellularLocation>
</comment>
<feature type="domain" description="ABC3 transporter permease C-terminal" evidence="8">
    <location>
        <begin position="733"/>
        <end position="848"/>
    </location>
</feature>
<dbReference type="Pfam" id="PF02687">
    <property type="entry name" value="FtsX"/>
    <property type="match status" value="2"/>
</dbReference>
<dbReference type="PANTHER" id="PTHR30572:SF4">
    <property type="entry name" value="ABC TRANSPORTER PERMEASE YTRF"/>
    <property type="match status" value="1"/>
</dbReference>
<keyword evidence="4 7" id="KW-1133">Transmembrane helix</keyword>
<keyword evidence="5 7" id="KW-0472">Membrane</keyword>
<dbReference type="Pfam" id="PF12704">
    <property type="entry name" value="MacB_PCD"/>
    <property type="match status" value="2"/>
</dbReference>
<comment type="similarity">
    <text evidence="6">Belongs to the ABC-4 integral membrane protein family.</text>
</comment>
<dbReference type="InterPro" id="IPR025857">
    <property type="entry name" value="MacB_PCD"/>
</dbReference>
<evidence type="ECO:0000256" key="5">
    <source>
        <dbReference type="ARBA" id="ARBA00023136"/>
    </source>
</evidence>
<feature type="transmembrane region" description="Helical" evidence="7">
    <location>
        <begin position="779"/>
        <end position="801"/>
    </location>
</feature>
<feature type="transmembrane region" description="Helical" evidence="7">
    <location>
        <begin position="729"/>
        <end position="754"/>
    </location>
</feature>
<feature type="domain" description="MacB-like periplasmic core" evidence="9">
    <location>
        <begin position="21"/>
        <end position="232"/>
    </location>
</feature>
<evidence type="ECO:0000256" key="4">
    <source>
        <dbReference type="ARBA" id="ARBA00022989"/>
    </source>
</evidence>
<reference evidence="11" key="1">
    <citation type="submission" date="2023-07" db="EMBL/GenBank/DDBJ databases">
        <title>30 novel species of actinomycetes from the DSMZ collection.</title>
        <authorList>
            <person name="Nouioui I."/>
        </authorList>
    </citation>
    <scope>NUCLEOTIDE SEQUENCE [LARGE SCALE GENOMIC DNA]</scope>
    <source>
        <strain evidence="11">DSM 44917</strain>
    </source>
</reference>
<protein>
    <submittedName>
        <fullName evidence="10">FtsX-like permease family protein</fullName>
    </submittedName>
</protein>
<dbReference type="EMBL" id="JAVREN010000028">
    <property type="protein sequence ID" value="MDT0308896.1"/>
    <property type="molecule type" value="Genomic_DNA"/>
</dbReference>
<dbReference type="PANTHER" id="PTHR30572">
    <property type="entry name" value="MEMBRANE COMPONENT OF TRANSPORTER-RELATED"/>
    <property type="match status" value="1"/>
</dbReference>
<evidence type="ECO:0000256" key="1">
    <source>
        <dbReference type="ARBA" id="ARBA00004651"/>
    </source>
</evidence>
<feature type="transmembrane region" description="Helical" evidence="7">
    <location>
        <begin position="497"/>
        <end position="519"/>
    </location>
</feature>
<feature type="domain" description="MacB-like periplasmic core" evidence="9">
    <location>
        <begin position="493"/>
        <end position="698"/>
    </location>
</feature>
<feature type="domain" description="ABC3 transporter permease C-terminal" evidence="8">
    <location>
        <begin position="269"/>
        <end position="389"/>
    </location>
</feature>
<keyword evidence="2" id="KW-1003">Cell membrane</keyword>
<feature type="transmembrane region" description="Helical" evidence="7">
    <location>
        <begin position="443"/>
        <end position="476"/>
    </location>
</feature>
<evidence type="ECO:0000313" key="10">
    <source>
        <dbReference type="EMBL" id="MDT0308896.1"/>
    </source>
</evidence>
<accession>A0ABU2LBD6</accession>
<keyword evidence="3 7" id="KW-0812">Transmembrane</keyword>
<evidence type="ECO:0000259" key="9">
    <source>
        <dbReference type="Pfam" id="PF12704"/>
    </source>
</evidence>
<evidence type="ECO:0000313" key="11">
    <source>
        <dbReference type="Proteomes" id="UP001183388"/>
    </source>
</evidence>
<evidence type="ECO:0000256" key="3">
    <source>
        <dbReference type="ARBA" id="ARBA00022692"/>
    </source>
</evidence>
<evidence type="ECO:0000256" key="6">
    <source>
        <dbReference type="ARBA" id="ARBA00038076"/>
    </source>
</evidence>
<evidence type="ECO:0000256" key="2">
    <source>
        <dbReference type="ARBA" id="ARBA00022475"/>
    </source>
</evidence>
<gene>
    <name evidence="10" type="ORF">RM780_18295</name>
</gene>
<name>A0ABU2LBD6_9ACTN</name>